<dbReference type="Proteomes" id="UP001295794">
    <property type="component" value="Unassembled WGS sequence"/>
</dbReference>
<accession>A0AAD2GUH8</accession>
<evidence type="ECO:0000313" key="1">
    <source>
        <dbReference type="EMBL" id="CAK5262880.1"/>
    </source>
</evidence>
<keyword evidence="2" id="KW-1185">Reference proteome</keyword>
<dbReference type="EMBL" id="CAVNYO010000028">
    <property type="protein sequence ID" value="CAK5262880.1"/>
    <property type="molecule type" value="Genomic_DNA"/>
</dbReference>
<dbReference type="AlphaFoldDB" id="A0AAD2GUH8"/>
<organism evidence="1 2">
    <name type="scientific">Mycena citricolor</name>
    <dbReference type="NCBI Taxonomy" id="2018698"/>
    <lineage>
        <taxon>Eukaryota</taxon>
        <taxon>Fungi</taxon>
        <taxon>Dikarya</taxon>
        <taxon>Basidiomycota</taxon>
        <taxon>Agaricomycotina</taxon>
        <taxon>Agaricomycetes</taxon>
        <taxon>Agaricomycetidae</taxon>
        <taxon>Agaricales</taxon>
        <taxon>Marasmiineae</taxon>
        <taxon>Mycenaceae</taxon>
        <taxon>Mycena</taxon>
    </lineage>
</organism>
<name>A0AAD2GUH8_9AGAR</name>
<sequence length="62" mass="6688">IFGEIDSLHKARVSSSKIQPRMGCSVLRPSLPALVNDPRVTAILLGNIAPSPVRSDLRPRSP</sequence>
<comment type="caution">
    <text evidence="1">The sequence shown here is derived from an EMBL/GenBank/DDBJ whole genome shotgun (WGS) entry which is preliminary data.</text>
</comment>
<protein>
    <submittedName>
        <fullName evidence="1">Uncharacterized protein</fullName>
    </submittedName>
</protein>
<feature type="non-terminal residue" evidence="1">
    <location>
        <position position="1"/>
    </location>
</feature>
<proteinExistence type="predicted"/>
<gene>
    <name evidence="1" type="ORF">MYCIT1_LOCUS1938</name>
</gene>
<reference evidence="1" key="1">
    <citation type="submission" date="2023-11" db="EMBL/GenBank/DDBJ databases">
        <authorList>
            <person name="De Vega J J."/>
            <person name="De Vega J J."/>
        </authorList>
    </citation>
    <scope>NUCLEOTIDE SEQUENCE</scope>
</reference>
<evidence type="ECO:0000313" key="2">
    <source>
        <dbReference type="Proteomes" id="UP001295794"/>
    </source>
</evidence>